<gene>
    <name evidence="2" type="ORF">I0K15_19050</name>
</gene>
<evidence type="ECO:0000313" key="2">
    <source>
        <dbReference type="EMBL" id="QPH53847.1"/>
    </source>
</evidence>
<dbReference type="InterPro" id="IPR002477">
    <property type="entry name" value="Peptidoglycan-bd-like"/>
</dbReference>
<reference evidence="2 3" key="1">
    <citation type="submission" date="2020-11" db="EMBL/GenBank/DDBJ databases">
        <title>Description of Pontivivens ytuae sp. nov. isolated from deep sea sediment of Mariana Trench.</title>
        <authorList>
            <person name="Wang Z."/>
            <person name="Sun Q.-L."/>
            <person name="Xu X.-D."/>
            <person name="Tang Y.-Z."/>
            <person name="Zhang J."/>
        </authorList>
    </citation>
    <scope>NUCLEOTIDE SEQUENCE [LARGE SCALE GENOMIC DNA]</scope>
    <source>
        <strain evidence="2 3">MT2928</strain>
    </source>
</reference>
<name>A0A7S9LRE3_9RHOB</name>
<dbReference type="AlphaFoldDB" id="A0A7S9LRE3"/>
<protein>
    <submittedName>
        <fullName evidence="2">Peptidoglycan-binding protein</fullName>
    </submittedName>
</protein>
<dbReference type="SUPFAM" id="SSF47090">
    <property type="entry name" value="PGBD-like"/>
    <property type="match status" value="1"/>
</dbReference>
<dbReference type="Pfam" id="PF01471">
    <property type="entry name" value="PG_binding_1"/>
    <property type="match status" value="1"/>
</dbReference>
<evidence type="ECO:0000313" key="3">
    <source>
        <dbReference type="Proteomes" id="UP000594800"/>
    </source>
</evidence>
<keyword evidence="3" id="KW-1185">Reference proteome</keyword>
<dbReference type="InterPro" id="IPR036366">
    <property type="entry name" value="PGBDSf"/>
</dbReference>
<dbReference type="RefSeq" id="WP_196103056.1">
    <property type="nucleotide sequence ID" value="NZ_CP064942.1"/>
</dbReference>
<dbReference type="EMBL" id="CP064942">
    <property type="protein sequence ID" value="QPH53847.1"/>
    <property type="molecule type" value="Genomic_DNA"/>
</dbReference>
<organism evidence="2 3">
    <name type="scientific">Pontivivens ytuae</name>
    <dbReference type="NCBI Taxonomy" id="2789856"/>
    <lineage>
        <taxon>Bacteria</taxon>
        <taxon>Pseudomonadati</taxon>
        <taxon>Pseudomonadota</taxon>
        <taxon>Alphaproteobacteria</taxon>
        <taxon>Rhodobacterales</taxon>
        <taxon>Paracoccaceae</taxon>
        <taxon>Pontivivens</taxon>
    </lineage>
</organism>
<sequence>MTIRVLLLATAAGLGLSACGLGDTRLPERVEEPGAAQPVATTDLTLLAAAEGNFNDGPPDALPGQCYAQATRPARFETRFTQVVDQEATERFEVIPATYRTETVPVVVEEAYTRVEVIPAVYDTVTETVVVEPAREETVTVPAEFREVIEQVPSRPAYRAWEPSGRIVPTGSNFNGGRVIGNRTLAGGSTETLVEYPATFETVRRQELVRAESTRVVTIPAVTREVTRRVVVEPARTVEVVVPAVTRDVERRVVDRPEQIERIEVPATFRTVEEPVQVQPADQVWVNVLCDTAYTRVLVRDVQRALRTRGFYNGGIDGVVGPQTRSAIRAYQLELGYDTPALTMEALQDLGITS</sequence>
<dbReference type="Gene3D" id="1.10.101.10">
    <property type="entry name" value="PGBD-like superfamily/PGBD"/>
    <property type="match status" value="1"/>
</dbReference>
<dbReference type="Proteomes" id="UP000594800">
    <property type="component" value="Chromosome"/>
</dbReference>
<accession>A0A7S9LRE3</accession>
<dbReference type="PROSITE" id="PS51257">
    <property type="entry name" value="PROKAR_LIPOPROTEIN"/>
    <property type="match status" value="1"/>
</dbReference>
<dbReference type="KEGG" id="poz:I0K15_19050"/>
<feature type="domain" description="Peptidoglycan binding-like" evidence="1">
    <location>
        <begin position="298"/>
        <end position="336"/>
    </location>
</feature>
<evidence type="ECO:0000259" key="1">
    <source>
        <dbReference type="Pfam" id="PF01471"/>
    </source>
</evidence>
<dbReference type="InterPro" id="IPR036365">
    <property type="entry name" value="PGBD-like_sf"/>
</dbReference>
<proteinExistence type="predicted"/>